<evidence type="ECO:0000313" key="4">
    <source>
        <dbReference type="RefSeq" id="XP_033772678.1"/>
    </source>
</evidence>
<dbReference type="SUPFAM" id="SSF57302">
    <property type="entry name" value="Snake toxin-like"/>
    <property type="match status" value="1"/>
</dbReference>
<dbReference type="Proteomes" id="UP000515159">
    <property type="component" value="Chromosome 12"/>
</dbReference>
<evidence type="ECO:0000259" key="2">
    <source>
        <dbReference type="Pfam" id="PF00021"/>
    </source>
</evidence>
<protein>
    <submittedName>
        <fullName evidence="4">Prostate stem cell antigen-like</fullName>
    </submittedName>
</protein>
<feature type="signal peptide" evidence="1">
    <location>
        <begin position="1"/>
        <end position="20"/>
    </location>
</feature>
<dbReference type="OrthoDB" id="5962859at2759"/>
<evidence type="ECO:0000256" key="1">
    <source>
        <dbReference type="SAM" id="SignalP"/>
    </source>
</evidence>
<organism evidence="3 4">
    <name type="scientific">Geotrypetes seraphini</name>
    <name type="common">Gaboon caecilian</name>
    <name type="synonym">Caecilia seraphini</name>
    <dbReference type="NCBI Taxonomy" id="260995"/>
    <lineage>
        <taxon>Eukaryota</taxon>
        <taxon>Metazoa</taxon>
        <taxon>Chordata</taxon>
        <taxon>Craniata</taxon>
        <taxon>Vertebrata</taxon>
        <taxon>Euteleostomi</taxon>
        <taxon>Amphibia</taxon>
        <taxon>Gymnophiona</taxon>
        <taxon>Geotrypetes</taxon>
    </lineage>
</organism>
<dbReference type="AlphaFoldDB" id="A0A6P8PCT4"/>
<dbReference type="InterPro" id="IPR045860">
    <property type="entry name" value="Snake_toxin-like_sf"/>
</dbReference>
<dbReference type="InterPro" id="IPR016054">
    <property type="entry name" value="LY6_UPA_recep-like"/>
</dbReference>
<dbReference type="KEGG" id="gsh:117346731"/>
<sequence length="125" mass="13214">MNKLLLLTVIALLCLHFGEGQRICMTCEGTIGNIPCLETRVTCNPGEVCSTTTKKVGELKFISKKCLEPSLCEKNETTSLGSHTLGTKAVSCCDEDSCNAGVGAIEFSLLAGLAALLSFSLVQIL</sequence>
<name>A0A6P8PCT4_GEOSA</name>
<dbReference type="GeneID" id="117346731"/>
<keyword evidence="3" id="KW-1185">Reference proteome</keyword>
<reference evidence="4" key="1">
    <citation type="submission" date="2025-08" db="UniProtKB">
        <authorList>
            <consortium name="RefSeq"/>
        </authorList>
    </citation>
    <scope>IDENTIFICATION</scope>
</reference>
<keyword evidence="1" id="KW-0732">Signal</keyword>
<evidence type="ECO:0000313" key="3">
    <source>
        <dbReference type="Proteomes" id="UP000515159"/>
    </source>
</evidence>
<proteinExistence type="predicted"/>
<gene>
    <name evidence="4" type="primary">LOC117346731</name>
</gene>
<dbReference type="Gene3D" id="2.10.60.10">
    <property type="entry name" value="CD59"/>
    <property type="match status" value="1"/>
</dbReference>
<dbReference type="InParanoid" id="A0A6P8PCT4"/>
<dbReference type="Pfam" id="PF00021">
    <property type="entry name" value="UPAR_LY6"/>
    <property type="match status" value="1"/>
</dbReference>
<dbReference type="RefSeq" id="XP_033772678.1">
    <property type="nucleotide sequence ID" value="XM_033916787.1"/>
</dbReference>
<feature type="chain" id="PRO_5027785136" evidence="1">
    <location>
        <begin position="21"/>
        <end position="125"/>
    </location>
</feature>
<feature type="domain" description="UPAR/Ly6" evidence="2">
    <location>
        <begin position="22"/>
        <end position="100"/>
    </location>
</feature>
<accession>A0A6P8PCT4</accession>